<dbReference type="HOGENOM" id="CLU_016922_1_5_6"/>
<evidence type="ECO:0000313" key="9">
    <source>
        <dbReference type="Proteomes" id="UP000010116"/>
    </source>
</evidence>
<dbReference type="PANTHER" id="PTHR43713">
    <property type="entry name" value="GLUTAMATE-1-SEMIALDEHYDE 2,1-AMINOMUTASE"/>
    <property type="match status" value="1"/>
</dbReference>
<dbReference type="InterPro" id="IPR004639">
    <property type="entry name" value="4pyrrol_synth_GluAld_NH2Trfase"/>
</dbReference>
<dbReference type="InterPro" id="IPR015422">
    <property type="entry name" value="PyrdxlP-dep_Trfase_small"/>
</dbReference>
<proteinExistence type="inferred from homology"/>
<dbReference type="GO" id="GO:0042286">
    <property type="term" value="F:glutamate-1-semialdehyde 2,1-aminomutase activity"/>
    <property type="evidence" value="ECO:0007669"/>
    <property type="project" value="UniProtKB-UniRule"/>
</dbReference>
<gene>
    <name evidence="7 8" type="primary">hemL</name>
    <name evidence="8" type="ORF">NT02SARS_0069</name>
</gene>
<dbReference type="GO" id="GO:0006782">
    <property type="term" value="P:protoporphyrinogen IX biosynthetic process"/>
    <property type="evidence" value="ECO:0007669"/>
    <property type="project" value="UniProtKB-UniRule"/>
</dbReference>
<accession>J4V4J4</accession>
<feature type="modified residue" description="N6-(pyridoxal phosphate)lysine" evidence="7">
    <location>
        <position position="268"/>
    </location>
</feature>
<dbReference type="PANTHER" id="PTHR43713:SF3">
    <property type="entry name" value="GLUTAMATE-1-SEMIALDEHYDE 2,1-AMINOMUTASE 1, CHLOROPLASTIC-RELATED"/>
    <property type="match status" value="1"/>
</dbReference>
<dbReference type="PROSITE" id="PS00600">
    <property type="entry name" value="AA_TRANSFER_CLASS_3"/>
    <property type="match status" value="1"/>
</dbReference>
<evidence type="ECO:0000256" key="5">
    <source>
        <dbReference type="ARBA" id="ARBA00023235"/>
    </source>
</evidence>
<comment type="catalytic activity">
    <reaction evidence="7">
        <text>(S)-4-amino-5-oxopentanoate = 5-aminolevulinate</text>
        <dbReference type="Rhea" id="RHEA:14265"/>
        <dbReference type="ChEBI" id="CHEBI:57501"/>
        <dbReference type="ChEBI" id="CHEBI:356416"/>
        <dbReference type="EC" id="5.4.3.8"/>
    </reaction>
</comment>
<evidence type="ECO:0000256" key="3">
    <source>
        <dbReference type="ARBA" id="ARBA00008981"/>
    </source>
</evidence>
<evidence type="ECO:0000256" key="6">
    <source>
        <dbReference type="ARBA" id="ARBA00023244"/>
    </source>
</evidence>
<comment type="subunit">
    <text evidence="7">Homodimer.</text>
</comment>
<dbReference type="InterPro" id="IPR015424">
    <property type="entry name" value="PyrdxlP-dep_Trfase"/>
</dbReference>
<organism evidence="8 9">
    <name type="scientific">SAR86 cluster bacterium SAR86B</name>
    <dbReference type="NCBI Taxonomy" id="1123867"/>
    <lineage>
        <taxon>Bacteria</taxon>
        <taxon>Pseudomonadati</taxon>
        <taxon>Pseudomonadota</taxon>
        <taxon>Gammaproteobacteria</taxon>
        <taxon>SAR86 cluster</taxon>
    </lineage>
</organism>
<dbReference type="UniPathway" id="UPA00251">
    <property type="reaction ID" value="UER00317"/>
</dbReference>
<keyword evidence="6 7" id="KW-0627">Porphyrin biosynthesis</keyword>
<comment type="cofactor">
    <cofactor evidence="1 7">
        <name>pyridoxal 5'-phosphate</name>
        <dbReference type="ChEBI" id="CHEBI:597326"/>
    </cofactor>
</comment>
<dbReference type="GO" id="GO:0008483">
    <property type="term" value="F:transaminase activity"/>
    <property type="evidence" value="ECO:0007669"/>
    <property type="project" value="InterPro"/>
</dbReference>
<evidence type="ECO:0000256" key="4">
    <source>
        <dbReference type="ARBA" id="ARBA00022898"/>
    </source>
</evidence>
<dbReference type="EC" id="5.4.3.8" evidence="7"/>
<dbReference type="EMBL" id="JH611165">
    <property type="protein sequence ID" value="EJP73427.1"/>
    <property type="molecule type" value="Genomic_DNA"/>
</dbReference>
<dbReference type="HAMAP" id="MF_00375">
    <property type="entry name" value="HemL_aminotrans_3"/>
    <property type="match status" value="1"/>
</dbReference>
<dbReference type="FunFam" id="3.40.640.10:FF:000021">
    <property type="entry name" value="Glutamate-1-semialdehyde 2,1-aminomutase"/>
    <property type="match status" value="1"/>
</dbReference>
<evidence type="ECO:0000256" key="1">
    <source>
        <dbReference type="ARBA" id="ARBA00001933"/>
    </source>
</evidence>
<evidence type="ECO:0000256" key="7">
    <source>
        <dbReference type="HAMAP-Rule" id="MF_00375"/>
    </source>
</evidence>
<dbReference type="SUPFAM" id="SSF53383">
    <property type="entry name" value="PLP-dependent transferases"/>
    <property type="match status" value="1"/>
</dbReference>
<dbReference type="InterPro" id="IPR005814">
    <property type="entry name" value="Aminotrans_3"/>
</dbReference>
<dbReference type="NCBIfam" id="NF000818">
    <property type="entry name" value="PRK00062.1"/>
    <property type="match status" value="1"/>
</dbReference>
<dbReference type="InterPro" id="IPR049704">
    <property type="entry name" value="Aminotrans_3_PPA_site"/>
</dbReference>
<dbReference type="Gene3D" id="3.90.1150.10">
    <property type="entry name" value="Aspartate Aminotransferase, domain 1"/>
    <property type="match status" value="1"/>
</dbReference>
<protein>
    <recommendedName>
        <fullName evidence="7">Glutamate-1-semialdehyde 2,1-aminomutase</fullName>
        <shortName evidence="7">GSA</shortName>
        <ecNumber evidence="7">5.4.3.8</ecNumber>
    </recommendedName>
    <alternativeName>
        <fullName evidence="7">Glutamate-1-semialdehyde aminotransferase</fullName>
        <shortName evidence="7">GSA-AT</shortName>
    </alternativeName>
</protein>
<keyword evidence="5 7" id="KW-0413">Isomerase</keyword>
<dbReference type="Proteomes" id="UP000010116">
    <property type="component" value="Unassembled WGS sequence"/>
</dbReference>
<comment type="subcellular location">
    <subcellularLocation>
        <location evidence="7">Cytoplasm</location>
    </subcellularLocation>
</comment>
<evidence type="ECO:0000313" key="8">
    <source>
        <dbReference type="EMBL" id="EJP73427.1"/>
    </source>
</evidence>
<comment type="similarity">
    <text evidence="3 7">Belongs to the class-III pyridoxal-phosphate-dependent aminotransferase family. HemL subfamily.</text>
</comment>
<evidence type="ECO:0000256" key="2">
    <source>
        <dbReference type="ARBA" id="ARBA00004819"/>
    </source>
</evidence>
<dbReference type="CDD" id="cd00610">
    <property type="entry name" value="OAT_like"/>
    <property type="match status" value="1"/>
</dbReference>
<dbReference type="GO" id="GO:0005737">
    <property type="term" value="C:cytoplasm"/>
    <property type="evidence" value="ECO:0007669"/>
    <property type="project" value="UniProtKB-SubCell"/>
</dbReference>
<dbReference type="NCBIfam" id="TIGR00713">
    <property type="entry name" value="hemL"/>
    <property type="match status" value="1"/>
</dbReference>
<sequence>MKTIKKSIELFDAAKKLMPGGVNSPVRAFKNINGSPIFIKSAKGAILKDVDNNQYIDYIGSWGPMIMGHSNPLIINAVKKQLELGTSYGAPTQLESDLALLIKEAVPSMQKIRMVNSGTEATMSAIRLARGYTGKNKIIKFDGCYHGHSDSLLIKAGSGVTTFGLPDSPGVPKDLAKHTLSCEFNNEDAFIKLYEKVKDDLAGVIIEPIAGNMGFIKSHKNFLKLVRSKTKESKSVLIFDEVMSGFRVSLGGAQEVYKIKPDLTTLGKVIGGGLPVGAFGGSKKIMDCLAPEGPVYQAGTLSGNPLAMAAGKTLISELIKRNPYEDLEAKCKNLLSEMRSILKGHGVPFSYDIKGGMFGFFLADVLPKNLNDVSKIDNDLFSFFIKECIKRGIYFAPSKFEAGFISTKHSKKLINETIKKIKDINFKEYKNEI</sequence>
<keyword evidence="7" id="KW-0963">Cytoplasm</keyword>
<dbReference type="Gene3D" id="3.40.640.10">
    <property type="entry name" value="Type I PLP-dependent aspartate aminotransferase-like (Major domain)"/>
    <property type="match status" value="1"/>
</dbReference>
<reference evidence="8 9" key="1">
    <citation type="journal article" date="2012" name="ISME J.">
        <title>Genomic insights to SAR86, an abundant and uncultivated marine bacterial lineage.</title>
        <authorList>
            <person name="Dupont C.L."/>
            <person name="Rusch D.B."/>
            <person name="Yooseph S."/>
            <person name="Lombardo M.J."/>
            <person name="Richter R.A."/>
            <person name="Valas R."/>
            <person name="Novotny M."/>
            <person name="Yee-Greenbaum J."/>
            <person name="Selengut J.D."/>
            <person name="Haft D.H."/>
            <person name="Halpern A.L."/>
            <person name="Lasken R.S."/>
            <person name="Nealson K."/>
            <person name="Friedman R."/>
            <person name="Venter J.C."/>
        </authorList>
    </citation>
    <scope>NUCLEOTIDE SEQUENCE [LARGE SCALE GENOMIC DNA]</scope>
</reference>
<comment type="pathway">
    <text evidence="2">Porphyrin-containing compound metabolism; protoporphyrin-IX biosynthesis; 5-aminolevulinate from L-glutamyl-tRNA(Glu): step 2/2.</text>
</comment>
<dbReference type="GO" id="GO:0030170">
    <property type="term" value="F:pyridoxal phosphate binding"/>
    <property type="evidence" value="ECO:0007669"/>
    <property type="project" value="InterPro"/>
</dbReference>
<dbReference type="InterPro" id="IPR015421">
    <property type="entry name" value="PyrdxlP-dep_Trfase_major"/>
</dbReference>
<dbReference type="AlphaFoldDB" id="J4V4J4"/>
<dbReference type="Pfam" id="PF00202">
    <property type="entry name" value="Aminotran_3"/>
    <property type="match status" value="1"/>
</dbReference>
<name>J4V4J4_9GAMM</name>
<keyword evidence="4 7" id="KW-0663">Pyridoxal phosphate</keyword>